<gene>
    <name evidence="1" type="ORF">LCGC14_0841810</name>
</gene>
<dbReference type="Pfam" id="PF10967">
    <property type="entry name" value="DUF2769"/>
    <property type="match status" value="1"/>
</dbReference>
<dbReference type="AlphaFoldDB" id="A0A0F9PHJ8"/>
<reference evidence="1" key="1">
    <citation type="journal article" date="2015" name="Nature">
        <title>Complex archaea that bridge the gap between prokaryotes and eukaryotes.</title>
        <authorList>
            <person name="Spang A."/>
            <person name="Saw J.H."/>
            <person name="Jorgensen S.L."/>
            <person name="Zaremba-Niedzwiedzka K."/>
            <person name="Martijn J."/>
            <person name="Lind A.E."/>
            <person name="van Eijk R."/>
            <person name="Schleper C."/>
            <person name="Guy L."/>
            <person name="Ettema T.J."/>
        </authorList>
    </citation>
    <scope>NUCLEOTIDE SEQUENCE</scope>
</reference>
<organism evidence="1">
    <name type="scientific">marine sediment metagenome</name>
    <dbReference type="NCBI Taxonomy" id="412755"/>
    <lineage>
        <taxon>unclassified sequences</taxon>
        <taxon>metagenomes</taxon>
        <taxon>ecological metagenomes</taxon>
    </lineage>
</organism>
<proteinExistence type="predicted"/>
<sequence>MKRREFFEKSGCGLLGLMMAEFGFASGQKEGIQAPKKKMSREDMVKKMLMKKMGKTEEEAKAMIKEMKEKLPMVKDMCICKTCPTYVAEEKKVGFCHPLVGKSEIIKEEKGCDCPKCPVYQKMKLKNGYYCTRKSEMEQEMAKKG</sequence>
<evidence type="ECO:0008006" key="2">
    <source>
        <dbReference type="Google" id="ProtNLM"/>
    </source>
</evidence>
<protein>
    <recommendedName>
        <fullName evidence="2">DUF2769 domain-containing protein</fullName>
    </recommendedName>
</protein>
<dbReference type="InterPro" id="IPR020075">
    <property type="entry name" value="Uncharacterised_AF2234"/>
</dbReference>
<evidence type="ECO:0000313" key="1">
    <source>
        <dbReference type="EMBL" id="KKN29654.1"/>
    </source>
</evidence>
<dbReference type="EMBL" id="LAZR01002469">
    <property type="protein sequence ID" value="KKN29654.1"/>
    <property type="molecule type" value="Genomic_DNA"/>
</dbReference>
<accession>A0A0F9PHJ8</accession>
<name>A0A0F9PHJ8_9ZZZZ</name>
<comment type="caution">
    <text evidence="1">The sequence shown here is derived from an EMBL/GenBank/DDBJ whole genome shotgun (WGS) entry which is preliminary data.</text>
</comment>